<gene>
    <name evidence="2" type="ORF">NEIELOOT_00785</name>
</gene>
<feature type="compositionally biased region" description="Polar residues" evidence="1">
    <location>
        <begin position="31"/>
        <end position="47"/>
    </location>
</feature>
<accession>D4DP01</accession>
<dbReference type="EMBL" id="ADBF01000019">
    <property type="protein sequence ID" value="EFE50410.1"/>
    <property type="molecule type" value="Genomic_DNA"/>
</dbReference>
<name>D4DP01_NEIEG</name>
<protein>
    <submittedName>
        <fullName evidence="2">Uncharacterized protein</fullName>
    </submittedName>
</protein>
<organism evidence="2 3">
    <name type="scientific">Neisseria elongata subsp. glycolytica ATCC 29315</name>
    <dbReference type="NCBI Taxonomy" id="546263"/>
    <lineage>
        <taxon>Bacteria</taxon>
        <taxon>Pseudomonadati</taxon>
        <taxon>Pseudomonadota</taxon>
        <taxon>Betaproteobacteria</taxon>
        <taxon>Neisseriales</taxon>
        <taxon>Neisseriaceae</taxon>
        <taxon>Neisseria</taxon>
    </lineage>
</organism>
<dbReference type="AlphaFoldDB" id="D4DP01"/>
<feature type="region of interest" description="Disordered" evidence="1">
    <location>
        <begin position="25"/>
        <end position="55"/>
    </location>
</feature>
<comment type="caution">
    <text evidence="2">The sequence shown here is derived from an EMBL/GenBank/DDBJ whole genome shotgun (WGS) entry which is preliminary data.</text>
</comment>
<evidence type="ECO:0000256" key="1">
    <source>
        <dbReference type="SAM" id="MobiDB-lite"/>
    </source>
</evidence>
<evidence type="ECO:0000313" key="3">
    <source>
        <dbReference type="Proteomes" id="UP000005536"/>
    </source>
</evidence>
<reference evidence="2 3" key="1">
    <citation type="submission" date="2010-02" db="EMBL/GenBank/DDBJ databases">
        <authorList>
            <person name="Weinstock G."/>
            <person name="Sodergren E."/>
            <person name="Clifton S."/>
            <person name="Fulton L."/>
            <person name="Fulton B."/>
            <person name="Courtney L."/>
            <person name="Fronick C."/>
            <person name="Harrison M."/>
            <person name="Strong C."/>
            <person name="Farmer C."/>
            <person name="Delahaunty K."/>
            <person name="Markovic C."/>
            <person name="Hall O."/>
            <person name="Minx P."/>
            <person name="Tomlinson C."/>
            <person name="Mitreva M."/>
            <person name="Nelson J."/>
            <person name="Hou S."/>
            <person name="Wollam A."/>
            <person name="Pepin K.H."/>
            <person name="Johnson M."/>
            <person name="Bhonagiri V."/>
            <person name="Zhang X."/>
            <person name="Suruliraj S."/>
            <person name="Warren W."/>
            <person name="Chinwalla A."/>
            <person name="Mardis E.R."/>
            <person name="Wilson R.K."/>
        </authorList>
    </citation>
    <scope>NUCLEOTIDE SEQUENCE [LARGE SCALE GENOMIC DNA]</scope>
    <source>
        <strain evidence="2 3">ATCC 29315</strain>
    </source>
</reference>
<proteinExistence type="predicted"/>
<dbReference type="Proteomes" id="UP000005536">
    <property type="component" value="Unassembled WGS sequence"/>
</dbReference>
<evidence type="ECO:0000313" key="2">
    <source>
        <dbReference type="EMBL" id="EFE50410.1"/>
    </source>
</evidence>
<sequence>MNRIGIGSLSDSKRPLPNMEAVVLNSDRPSESMNQSPETAVQTNRQLPLQLPVLT</sequence>